<evidence type="ECO:0000313" key="9">
    <source>
        <dbReference type="EMBL" id="KAJ8611429.1"/>
    </source>
</evidence>
<evidence type="ECO:0000256" key="6">
    <source>
        <dbReference type="PIRSR" id="PIRSR601834-1"/>
    </source>
</evidence>
<dbReference type="InterPro" id="IPR017938">
    <property type="entry name" value="Riboflavin_synthase-like_b-brl"/>
</dbReference>
<feature type="binding site" evidence="6">
    <location>
        <position position="135"/>
    </location>
    <ligand>
        <name>FAD</name>
        <dbReference type="ChEBI" id="CHEBI:57692"/>
    </ligand>
</feature>
<evidence type="ECO:0000256" key="1">
    <source>
        <dbReference type="ARBA" id="ARBA00001974"/>
    </source>
</evidence>
<keyword evidence="3 6" id="KW-0274">FAD</keyword>
<evidence type="ECO:0000256" key="4">
    <source>
        <dbReference type="ARBA" id="ARBA00023002"/>
    </source>
</evidence>
<evidence type="ECO:0000256" key="2">
    <source>
        <dbReference type="ARBA" id="ARBA00022630"/>
    </source>
</evidence>
<dbReference type="CDD" id="cd06183">
    <property type="entry name" value="cyt_b5_reduct_like"/>
    <property type="match status" value="1"/>
</dbReference>
<dbReference type="GO" id="GO:0071949">
    <property type="term" value="F:FAD binding"/>
    <property type="evidence" value="ECO:0007669"/>
    <property type="project" value="TreeGrafter"/>
</dbReference>
<dbReference type="InterPro" id="IPR001433">
    <property type="entry name" value="OxRdtase_FAD/NAD-bd"/>
</dbReference>
<sequence>MLAIVVAVVVVVLSTLVFLLATKKPKKKFLDKSRQSVKLVQVDQLSHDTIRLRFALPEADMVLGLPVGKHFKVFCPNALGIKAGEWNGRPDAEADSSEIERKYTPTTSDDDVGIVDLVIKVYKRGVVDRFPDGGKMSQFMGALKIGDSVFLSGPWGMIEYVGRGSWVYGKREIQAKRVGMMAGGTGITPMLQIVAAVLKDPKDKTELSLIFANQTEGDILVRDVLEKLAAEHPARFKLWYTLDRPPSGWAYSSGFIDADMIANHLPPPDPETLILMCGPPPMIQYACKANLDKLGYKKAQQLAF</sequence>
<dbReference type="FunFam" id="3.40.50.80:FF:000005">
    <property type="entry name" value="NADH-cytochrome b5 reductase"/>
    <property type="match status" value="1"/>
</dbReference>
<dbReference type="PRINTS" id="PR00406">
    <property type="entry name" value="CYTB5RDTASE"/>
</dbReference>
<dbReference type="Pfam" id="PF00970">
    <property type="entry name" value="FAD_binding_6"/>
    <property type="match status" value="1"/>
</dbReference>
<feature type="binding site" evidence="6">
    <location>
        <position position="120"/>
    </location>
    <ligand>
        <name>FAD</name>
        <dbReference type="ChEBI" id="CHEBI:57692"/>
    </ligand>
</feature>
<dbReference type="PANTHER" id="PTHR19370:SF185">
    <property type="entry name" value="NADH-CYTOCHROME B5 REDUCTASE"/>
    <property type="match status" value="1"/>
</dbReference>
<feature type="binding site" evidence="6">
    <location>
        <position position="137"/>
    </location>
    <ligand>
        <name>FAD</name>
        <dbReference type="ChEBI" id="CHEBI:57692"/>
    </ligand>
</feature>
<gene>
    <name evidence="9" type="ORF">CTAYLR_009010</name>
</gene>
<evidence type="ECO:0000313" key="10">
    <source>
        <dbReference type="Proteomes" id="UP001230188"/>
    </source>
</evidence>
<evidence type="ECO:0000256" key="3">
    <source>
        <dbReference type="ARBA" id="ARBA00022827"/>
    </source>
</evidence>
<dbReference type="PANTHER" id="PTHR19370">
    <property type="entry name" value="NADH-CYTOCHROME B5 REDUCTASE"/>
    <property type="match status" value="1"/>
</dbReference>
<dbReference type="InterPro" id="IPR001834">
    <property type="entry name" value="CBR-like"/>
</dbReference>
<dbReference type="InterPro" id="IPR039261">
    <property type="entry name" value="FNR_nucleotide-bd"/>
</dbReference>
<evidence type="ECO:0000256" key="5">
    <source>
        <dbReference type="ARBA" id="ARBA00023027"/>
    </source>
</evidence>
<keyword evidence="5 7" id="KW-0520">NAD</keyword>
<dbReference type="PRINTS" id="PR00371">
    <property type="entry name" value="FPNCR"/>
</dbReference>
<comment type="caution">
    <text evidence="9">The sequence shown here is derived from an EMBL/GenBank/DDBJ whole genome shotgun (WGS) entry which is preliminary data.</text>
</comment>
<feature type="binding site" evidence="6">
    <location>
        <position position="136"/>
    </location>
    <ligand>
        <name>FAD</name>
        <dbReference type="ChEBI" id="CHEBI:57692"/>
    </ligand>
</feature>
<keyword evidence="4 7" id="KW-0560">Oxidoreductase</keyword>
<proteinExistence type="inferred from homology"/>
<dbReference type="SUPFAM" id="SSF63380">
    <property type="entry name" value="Riboflavin synthase domain-like"/>
    <property type="match status" value="1"/>
</dbReference>
<dbReference type="GO" id="GO:0090524">
    <property type="term" value="F:cytochrome-b5 reductase activity, acting on NADH"/>
    <property type="evidence" value="ECO:0007669"/>
    <property type="project" value="UniProtKB-EC"/>
</dbReference>
<dbReference type="GO" id="GO:0005739">
    <property type="term" value="C:mitochondrion"/>
    <property type="evidence" value="ECO:0007669"/>
    <property type="project" value="TreeGrafter"/>
</dbReference>
<accession>A0AAD7XPB0</accession>
<evidence type="ECO:0000256" key="7">
    <source>
        <dbReference type="RuleBase" id="RU361226"/>
    </source>
</evidence>
<dbReference type="SUPFAM" id="SSF52343">
    <property type="entry name" value="Ferredoxin reductase-like, C-terminal NADP-linked domain"/>
    <property type="match status" value="1"/>
</dbReference>
<protein>
    <recommendedName>
        <fullName evidence="7">NADH-cytochrome b5 reductase</fullName>
        <ecNumber evidence="7">1.6.2.2</ecNumber>
    </recommendedName>
</protein>
<name>A0AAD7XPB0_9STRA</name>
<feature type="binding site" evidence="6">
    <location>
        <position position="101"/>
    </location>
    <ligand>
        <name>FAD</name>
        <dbReference type="ChEBI" id="CHEBI:57692"/>
    </ligand>
</feature>
<feature type="binding site" evidence="6">
    <location>
        <position position="188"/>
    </location>
    <ligand>
        <name>FAD</name>
        <dbReference type="ChEBI" id="CHEBI:57692"/>
    </ligand>
</feature>
<evidence type="ECO:0000259" key="8">
    <source>
        <dbReference type="PROSITE" id="PS51384"/>
    </source>
</evidence>
<dbReference type="Gene3D" id="2.40.30.10">
    <property type="entry name" value="Translation factors"/>
    <property type="match status" value="1"/>
</dbReference>
<dbReference type="AlphaFoldDB" id="A0AAD7XPB0"/>
<dbReference type="Proteomes" id="UP001230188">
    <property type="component" value="Unassembled WGS sequence"/>
</dbReference>
<keyword evidence="10" id="KW-1185">Reference proteome</keyword>
<dbReference type="Gene3D" id="3.40.50.80">
    <property type="entry name" value="Nucleotide-binding domain of ferredoxin-NADP reductase (FNR) module"/>
    <property type="match status" value="1"/>
</dbReference>
<keyword evidence="2 6" id="KW-0285">Flavoprotein</keyword>
<dbReference type="EMBL" id="JAQMWT010000075">
    <property type="protein sequence ID" value="KAJ8611429.1"/>
    <property type="molecule type" value="Genomic_DNA"/>
</dbReference>
<feature type="binding site" evidence="6">
    <location>
        <position position="118"/>
    </location>
    <ligand>
        <name>FAD</name>
        <dbReference type="ChEBI" id="CHEBI:57692"/>
    </ligand>
</feature>
<dbReference type="InterPro" id="IPR001709">
    <property type="entry name" value="Flavoprot_Pyr_Nucl_cyt_Rdtase"/>
</dbReference>
<dbReference type="Pfam" id="PF00175">
    <property type="entry name" value="NAD_binding_1"/>
    <property type="match status" value="1"/>
</dbReference>
<comment type="cofactor">
    <cofactor evidence="1 6 7">
        <name>FAD</name>
        <dbReference type="ChEBI" id="CHEBI:57692"/>
    </cofactor>
</comment>
<comment type="catalytic activity">
    <reaction evidence="7">
        <text>2 Fe(III)-[cytochrome b5] + NADH = 2 Fe(II)-[cytochrome b5] + NAD(+) + H(+)</text>
        <dbReference type="Rhea" id="RHEA:46680"/>
        <dbReference type="Rhea" id="RHEA-COMP:10438"/>
        <dbReference type="Rhea" id="RHEA-COMP:10439"/>
        <dbReference type="ChEBI" id="CHEBI:15378"/>
        <dbReference type="ChEBI" id="CHEBI:29033"/>
        <dbReference type="ChEBI" id="CHEBI:29034"/>
        <dbReference type="ChEBI" id="CHEBI:57540"/>
        <dbReference type="ChEBI" id="CHEBI:57945"/>
        <dbReference type="EC" id="1.6.2.2"/>
    </reaction>
</comment>
<dbReference type="InterPro" id="IPR017927">
    <property type="entry name" value="FAD-bd_FR_type"/>
</dbReference>
<feature type="domain" description="FAD-binding FR-type" evidence="8">
    <location>
        <begin position="32"/>
        <end position="161"/>
    </location>
</feature>
<organism evidence="9 10">
    <name type="scientific">Chrysophaeum taylorii</name>
    <dbReference type="NCBI Taxonomy" id="2483200"/>
    <lineage>
        <taxon>Eukaryota</taxon>
        <taxon>Sar</taxon>
        <taxon>Stramenopiles</taxon>
        <taxon>Ochrophyta</taxon>
        <taxon>Pelagophyceae</taxon>
        <taxon>Pelagomonadales</taxon>
        <taxon>Pelagomonadaceae</taxon>
        <taxon>Chrysophaeum</taxon>
    </lineage>
</organism>
<comment type="similarity">
    <text evidence="7">Belongs to the flavoprotein pyridine nucleotide cytochrome reductase family.</text>
</comment>
<dbReference type="InterPro" id="IPR008333">
    <property type="entry name" value="Cbr1-like_FAD-bd_dom"/>
</dbReference>
<dbReference type="PROSITE" id="PS51384">
    <property type="entry name" value="FAD_FR"/>
    <property type="match status" value="1"/>
</dbReference>
<feature type="binding site" evidence="6">
    <location>
        <position position="103"/>
    </location>
    <ligand>
        <name>FAD</name>
        <dbReference type="ChEBI" id="CHEBI:57692"/>
    </ligand>
</feature>
<dbReference type="EC" id="1.6.2.2" evidence="7"/>
<reference evidence="9" key="1">
    <citation type="submission" date="2023-01" db="EMBL/GenBank/DDBJ databases">
        <title>Metagenome sequencing of chrysophaentin producing Chrysophaeum taylorii.</title>
        <authorList>
            <person name="Davison J."/>
            <person name="Bewley C."/>
        </authorList>
    </citation>
    <scope>NUCLEOTIDE SEQUENCE</scope>
    <source>
        <strain evidence="9">NIES-1699</strain>
    </source>
</reference>